<feature type="compositionally biased region" description="Basic and acidic residues" evidence="4">
    <location>
        <begin position="88"/>
        <end position="98"/>
    </location>
</feature>
<dbReference type="InterPro" id="IPR036442">
    <property type="entry name" value="ProQ/FinO_sf"/>
</dbReference>
<feature type="compositionally biased region" description="Basic and acidic residues" evidence="4">
    <location>
        <begin position="61"/>
        <end position="81"/>
    </location>
</feature>
<feature type="compositionally biased region" description="Low complexity" evidence="4">
    <location>
        <begin position="17"/>
        <end position="41"/>
    </location>
</feature>
<keyword evidence="1" id="KW-0963">Cytoplasm</keyword>
<evidence type="ECO:0000256" key="1">
    <source>
        <dbReference type="ARBA" id="ARBA00022490"/>
    </source>
</evidence>
<dbReference type="Proteomes" id="UP001528673">
    <property type="component" value="Unassembled WGS sequence"/>
</dbReference>
<evidence type="ECO:0000256" key="3">
    <source>
        <dbReference type="ARBA" id="ARBA00023186"/>
    </source>
</evidence>
<keyword evidence="7" id="KW-1185">Reference proteome</keyword>
<dbReference type="InterPro" id="IPR016103">
    <property type="entry name" value="ProQ/FinO"/>
</dbReference>
<organism evidence="6 7">
    <name type="scientific">Curvibacter cyanobacteriorum</name>
    <dbReference type="NCBI Taxonomy" id="3026422"/>
    <lineage>
        <taxon>Bacteria</taxon>
        <taxon>Pseudomonadati</taxon>
        <taxon>Pseudomonadota</taxon>
        <taxon>Betaproteobacteria</taxon>
        <taxon>Burkholderiales</taxon>
        <taxon>Comamonadaceae</taxon>
        <taxon>Curvibacter</taxon>
    </lineage>
</organism>
<proteinExistence type="predicted"/>
<dbReference type="PANTHER" id="PTHR38106:SF1">
    <property type="entry name" value="RNA CHAPERONE PROQ"/>
    <property type="match status" value="1"/>
</dbReference>
<dbReference type="Gene3D" id="1.10.1710.10">
    <property type="entry name" value="ProQ/FinO domain"/>
    <property type="match status" value="1"/>
</dbReference>
<sequence>MTDSVSEKEQSQAANTPVVSGASDAAAVSPVAAAAPEAPAATERSPRGGRGRRGGAGRGAGRPDARAEGRPAGRPEGRDAARPAGGRGDGRRGPRRDAAAQAAPAAGQPPSAPRAPRSHPVLEQLAGLYPALFGEHFLPLKRGIFQDLLEAHPELFEREALKAALALHTRSSRYLTAMAAGLARHDLQGQSVEALAPEHIYHALTEVFRRRQQRAGEDLRPKLRRRIIQAFEASGLSREAYAALVLSRDEAANAVLDEALAEAASQAARDEAQLRAFEASAQSLEAFADMYGLDPRDAARTLERARQRRAAPATPVAADPV</sequence>
<name>A0ABT5N218_9BURK</name>
<dbReference type="Pfam" id="PF04352">
    <property type="entry name" value="ProQ"/>
    <property type="match status" value="1"/>
</dbReference>
<dbReference type="RefSeq" id="WP_273953138.1">
    <property type="nucleotide sequence ID" value="NZ_JAQSIP010000009.1"/>
</dbReference>
<accession>A0ABT5N218</accession>
<evidence type="ECO:0000313" key="7">
    <source>
        <dbReference type="Proteomes" id="UP001528673"/>
    </source>
</evidence>
<evidence type="ECO:0000259" key="5">
    <source>
        <dbReference type="SMART" id="SM00945"/>
    </source>
</evidence>
<dbReference type="SMART" id="SM00945">
    <property type="entry name" value="ProQ"/>
    <property type="match status" value="1"/>
</dbReference>
<reference evidence="6 7" key="1">
    <citation type="submission" date="2023-02" db="EMBL/GenBank/DDBJ databases">
        <title>Bacterial whole genomic sequence of Curvibacter sp. HBC61.</title>
        <authorList>
            <person name="Le V."/>
            <person name="Ko S.-R."/>
            <person name="Ahn C.-Y."/>
            <person name="Oh H.-M."/>
        </authorList>
    </citation>
    <scope>NUCLEOTIDE SEQUENCE [LARGE SCALE GENOMIC DNA]</scope>
    <source>
        <strain evidence="6 7">HBC61</strain>
    </source>
</reference>
<evidence type="ECO:0000256" key="4">
    <source>
        <dbReference type="SAM" id="MobiDB-lite"/>
    </source>
</evidence>
<dbReference type="EMBL" id="JAQSIP010000009">
    <property type="protein sequence ID" value="MDD0840344.1"/>
    <property type="molecule type" value="Genomic_DNA"/>
</dbReference>
<dbReference type="InterPro" id="IPR023529">
    <property type="entry name" value="ProQ"/>
</dbReference>
<evidence type="ECO:0000256" key="2">
    <source>
        <dbReference type="ARBA" id="ARBA00022884"/>
    </source>
</evidence>
<dbReference type="SUPFAM" id="SSF48657">
    <property type="entry name" value="FinO-like"/>
    <property type="match status" value="1"/>
</dbReference>
<dbReference type="PANTHER" id="PTHR38106">
    <property type="entry name" value="RNA CHAPERONE PROQ"/>
    <property type="match status" value="1"/>
</dbReference>
<comment type="caution">
    <text evidence="6">The sequence shown here is derived from an EMBL/GenBank/DDBJ whole genome shotgun (WGS) entry which is preliminary data.</text>
</comment>
<keyword evidence="3" id="KW-0143">Chaperone</keyword>
<protein>
    <submittedName>
        <fullName evidence="6">ProQ/FINO family protein</fullName>
    </submittedName>
</protein>
<feature type="compositionally biased region" description="Basic and acidic residues" evidence="4">
    <location>
        <begin position="1"/>
        <end position="10"/>
    </location>
</feature>
<feature type="compositionally biased region" description="Low complexity" evidence="4">
    <location>
        <begin position="99"/>
        <end position="109"/>
    </location>
</feature>
<feature type="domain" description="ProQ/FinO" evidence="5">
    <location>
        <begin position="113"/>
        <end position="223"/>
    </location>
</feature>
<keyword evidence="2" id="KW-0694">RNA-binding</keyword>
<gene>
    <name evidence="6" type="ORF">PSQ40_17300</name>
</gene>
<feature type="region of interest" description="Disordered" evidence="4">
    <location>
        <begin position="1"/>
        <end position="118"/>
    </location>
</feature>
<evidence type="ECO:0000313" key="6">
    <source>
        <dbReference type="EMBL" id="MDD0840344.1"/>
    </source>
</evidence>